<keyword evidence="4" id="KW-1133">Transmembrane helix</keyword>
<evidence type="ECO:0000259" key="5">
    <source>
        <dbReference type="PROSITE" id="PS50111"/>
    </source>
</evidence>
<feature type="transmembrane region" description="Helical" evidence="4">
    <location>
        <begin position="153"/>
        <end position="175"/>
    </location>
</feature>
<dbReference type="EMBL" id="JBHSBU010000001">
    <property type="protein sequence ID" value="MFC4158797.1"/>
    <property type="molecule type" value="Genomic_DNA"/>
</dbReference>
<evidence type="ECO:0000313" key="8">
    <source>
        <dbReference type="Proteomes" id="UP001595791"/>
    </source>
</evidence>
<organism evidence="7 8">
    <name type="scientific">Chitinimonas lacunae</name>
    <dbReference type="NCBI Taxonomy" id="1963018"/>
    <lineage>
        <taxon>Bacteria</taxon>
        <taxon>Pseudomonadati</taxon>
        <taxon>Pseudomonadota</taxon>
        <taxon>Betaproteobacteria</taxon>
        <taxon>Neisseriales</taxon>
        <taxon>Chitinibacteraceae</taxon>
        <taxon>Chitinimonas</taxon>
    </lineage>
</organism>
<dbReference type="Pfam" id="PF00672">
    <property type="entry name" value="HAMP"/>
    <property type="match status" value="1"/>
</dbReference>
<sequence length="475" mass="50845">MFDFRSLSLKLSLLFVLIVSAVLAGFGAVNYLHTKEQLERDLLIDSQALLKRLEQSLPVAVWNFDLRQVEQIARAEMDKPSLVGIAVSAEGKVLAGVYRDTNGQIVSGTRPMTGDLRYASELKYQATGVRRSIGLVEIAVSKSGIQQRLRDSLLNLAGQIILVDLLIIVALVLAIRRLVSIPLSQLRSNVQAVAGGRLDIEVTVDRRDEIGQLSEATRKMVETLANVLGKVTLSTETLNDAAAQISSAAQSLSLSSSSQAASVEETSASMEQVTSSVTQNTDNARATDAIANLNVRQAEEGGEAVKRTVSAMNQIAQKIGIVDEIAYQTNLLALNAAIEAARAGQHGKGFAVVASEVRKLAERSQNAAREIGELANQSVEMADKAGKLFEVMVPSIRQTASLVQEIAAASADQTSGIEQIHSGINQISLSMQANAAAAEELSATATSMTDQASELREMVAYFKTHHSPLHHQPPA</sequence>
<evidence type="ECO:0000256" key="4">
    <source>
        <dbReference type="SAM" id="Phobius"/>
    </source>
</evidence>
<dbReference type="Proteomes" id="UP001595791">
    <property type="component" value="Unassembled WGS sequence"/>
</dbReference>
<dbReference type="Gene3D" id="1.10.287.950">
    <property type="entry name" value="Methyl-accepting chemotaxis protein"/>
    <property type="match status" value="1"/>
</dbReference>
<name>A0ABV8MP33_9NEIS</name>
<dbReference type="InterPro" id="IPR003660">
    <property type="entry name" value="HAMP_dom"/>
</dbReference>
<evidence type="ECO:0000256" key="3">
    <source>
        <dbReference type="PROSITE-ProRule" id="PRU00284"/>
    </source>
</evidence>
<dbReference type="PROSITE" id="PS50111">
    <property type="entry name" value="CHEMOTAXIS_TRANSDUC_2"/>
    <property type="match status" value="1"/>
</dbReference>
<keyword evidence="4" id="KW-0472">Membrane</keyword>
<keyword evidence="8" id="KW-1185">Reference proteome</keyword>
<feature type="transmembrane region" description="Helical" evidence="4">
    <location>
        <begin position="12"/>
        <end position="32"/>
    </location>
</feature>
<keyword evidence="3" id="KW-0807">Transducer</keyword>
<dbReference type="SMART" id="SM00283">
    <property type="entry name" value="MA"/>
    <property type="match status" value="1"/>
</dbReference>
<reference evidence="8" key="1">
    <citation type="journal article" date="2019" name="Int. J. Syst. Evol. Microbiol.">
        <title>The Global Catalogue of Microorganisms (GCM) 10K type strain sequencing project: providing services to taxonomists for standard genome sequencing and annotation.</title>
        <authorList>
            <consortium name="The Broad Institute Genomics Platform"/>
            <consortium name="The Broad Institute Genome Sequencing Center for Infectious Disease"/>
            <person name="Wu L."/>
            <person name="Ma J."/>
        </authorList>
    </citation>
    <scope>NUCLEOTIDE SEQUENCE [LARGE SCALE GENOMIC DNA]</scope>
    <source>
        <strain evidence="8">LMG 29894</strain>
    </source>
</reference>
<protein>
    <submittedName>
        <fullName evidence="7">Methyl-accepting chemotaxis protein</fullName>
    </submittedName>
</protein>
<feature type="domain" description="HAMP" evidence="6">
    <location>
        <begin position="177"/>
        <end position="229"/>
    </location>
</feature>
<evidence type="ECO:0000256" key="1">
    <source>
        <dbReference type="ARBA" id="ARBA00022500"/>
    </source>
</evidence>
<dbReference type="SMART" id="SM00304">
    <property type="entry name" value="HAMP"/>
    <property type="match status" value="1"/>
</dbReference>
<dbReference type="InterPro" id="IPR051310">
    <property type="entry name" value="MCP_chemotaxis"/>
</dbReference>
<accession>A0ABV8MP33</accession>
<feature type="domain" description="Methyl-accepting transducer" evidence="5">
    <location>
        <begin position="234"/>
        <end position="449"/>
    </location>
</feature>
<comment type="similarity">
    <text evidence="2">Belongs to the methyl-accepting chemotaxis (MCP) protein family.</text>
</comment>
<dbReference type="InterPro" id="IPR004089">
    <property type="entry name" value="MCPsignal_dom"/>
</dbReference>
<dbReference type="Pfam" id="PF00015">
    <property type="entry name" value="MCPsignal"/>
    <property type="match status" value="1"/>
</dbReference>
<keyword evidence="4" id="KW-0812">Transmembrane</keyword>
<comment type="caution">
    <text evidence="7">The sequence shown here is derived from an EMBL/GenBank/DDBJ whole genome shotgun (WGS) entry which is preliminary data.</text>
</comment>
<evidence type="ECO:0000313" key="7">
    <source>
        <dbReference type="EMBL" id="MFC4158797.1"/>
    </source>
</evidence>
<gene>
    <name evidence="7" type="ORF">ACFOW7_05415</name>
</gene>
<dbReference type="RefSeq" id="WP_378161862.1">
    <property type="nucleotide sequence ID" value="NZ_JBHSBU010000001.1"/>
</dbReference>
<evidence type="ECO:0000259" key="6">
    <source>
        <dbReference type="PROSITE" id="PS50885"/>
    </source>
</evidence>
<proteinExistence type="inferred from homology"/>
<evidence type="ECO:0000256" key="2">
    <source>
        <dbReference type="ARBA" id="ARBA00029447"/>
    </source>
</evidence>
<dbReference type="PANTHER" id="PTHR43531:SF11">
    <property type="entry name" value="METHYL-ACCEPTING CHEMOTAXIS PROTEIN 3"/>
    <property type="match status" value="1"/>
</dbReference>
<dbReference type="PANTHER" id="PTHR43531">
    <property type="entry name" value="PROTEIN ICFG"/>
    <property type="match status" value="1"/>
</dbReference>
<dbReference type="PROSITE" id="PS50885">
    <property type="entry name" value="HAMP"/>
    <property type="match status" value="1"/>
</dbReference>
<dbReference type="CDD" id="cd06225">
    <property type="entry name" value="HAMP"/>
    <property type="match status" value="1"/>
</dbReference>
<dbReference type="SUPFAM" id="SSF58104">
    <property type="entry name" value="Methyl-accepting chemotaxis protein (MCP) signaling domain"/>
    <property type="match status" value="1"/>
</dbReference>
<keyword evidence="1" id="KW-0145">Chemotaxis</keyword>